<reference evidence="2" key="1">
    <citation type="submission" date="2020-09" db="EMBL/GenBank/DDBJ databases">
        <title>A novel bacterium of genus Mangrovicoccus, isolated from South China Sea.</title>
        <authorList>
            <person name="Huang H."/>
            <person name="Mo K."/>
            <person name="Hu Y."/>
        </authorList>
    </citation>
    <scope>NUCLEOTIDE SEQUENCE</scope>
    <source>
        <strain evidence="2">HB182678</strain>
    </source>
</reference>
<protein>
    <recommendedName>
        <fullName evidence="4">LamG domain-containing protein</fullName>
    </recommendedName>
</protein>
<keyword evidence="3" id="KW-1185">Reference proteome</keyword>
<evidence type="ECO:0000313" key="2">
    <source>
        <dbReference type="EMBL" id="MBE3639504.1"/>
    </source>
</evidence>
<dbReference type="AlphaFoldDB" id="A0A8J6Z7P7"/>
<organism evidence="2 3">
    <name type="scientific">Mangrovicoccus algicola</name>
    <dbReference type="NCBI Taxonomy" id="2771008"/>
    <lineage>
        <taxon>Bacteria</taxon>
        <taxon>Pseudomonadati</taxon>
        <taxon>Pseudomonadota</taxon>
        <taxon>Alphaproteobacteria</taxon>
        <taxon>Rhodobacterales</taxon>
        <taxon>Paracoccaceae</taxon>
        <taxon>Mangrovicoccus</taxon>
    </lineage>
</organism>
<sequence length="881" mass="90934">MALMIALGMGSMPTLTIAGSATVGSVLQAAGMQISGTSPITYNIQWYRNGTAISGARSTLYDTAGESAGAVLRVSVTSGGTRTDSQEVTLTAAAAVPSGGQAMLDAMPVAPAFFDSGAAFGRNAATLPLAGDTDAADGAVIEGRLVRADTGAEVSPWSALGTAQGGRWSGSYAGVARSPHSLRAEVRVAGSPEPAVRGAEDIMIGHVIVLIGQSEEAYMFGPSLDGGTPEPVADPAALHVMTHRTDGGYAATASEGAYAANGIMAVTTATPRTSSMAALSNFLAANAPGDRFLLVDASVAGTSYWNLASDDPAAAASEQSDRDWTDSFAGAVELLRSYGAEPGLLMSTWTAAPATTNDGYRQRLYPLFTGRYAPEQGGADYVPGQDALNGRPYDHLFFDLTGRGLGLLDPDRTKAYFYGPHRFELTQANATKQDTRISIRNLADDGLPSVIDVVGPEMVSYENGFQATGSSRSPDRAAADGWVDVAHPSRFSSDGAPRRARFTALAALYGLGIGPEAAQARDVPRLNRAYWEPSGSYAEFWFEAADGTIPPITTTRLARGEAAIPRTLAGTASASQAAIGGAELPHRAEVAGFEIDGDAAQNAVIADGRIRVYPNGGSFTGNTRIDFLRGGASGIHSVPGLADADVIQADLFDRIWMNLPVVTGMVEDVEGIPLRPMPEQGEIAPDLAAAPQFATDGTTAIYDSANWGATTPITARFRLSATPAGTGEEALLRLPTGPAELKLSLINGDGLRYKFGPGGIAADVASPVPYAGAMREFVITADPAVGAFGVYVDGIRVAGQESGAGGSWSGAYPLRLLGLSNGAGLLHAAVESITIWSAYSPDGAAPATAPYKQIEGDAAAAMATAKAGPHPFVWYRDGAAQ</sequence>
<evidence type="ECO:0000313" key="3">
    <source>
        <dbReference type="Proteomes" id="UP000609121"/>
    </source>
</evidence>
<dbReference type="RefSeq" id="WP_193184246.1">
    <property type="nucleotide sequence ID" value="NZ_JACVXA010000048.1"/>
</dbReference>
<dbReference type="Gene3D" id="2.60.40.2700">
    <property type="match status" value="1"/>
</dbReference>
<feature type="signal peptide" evidence="1">
    <location>
        <begin position="1"/>
        <end position="18"/>
    </location>
</feature>
<evidence type="ECO:0000256" key="1">
    <source>
        <dbReference type="SAM" id="SignalP"/>
    </source>
</evidence>
<evidence type="ECO:0008006" key="4">
    <source>
        <dbReference type="Google" id="ProtNLM"/>
    </source>
</evidence>
<proteinExistence type="predicted"/>
<dbReference type="Proteomes" id="UP000609121">
    <property type="component" value="Unassembled WGS sequence"/>
</dbReference>
<gene>
    <name evidence="2" type="ORF">ICN82_14980</name>
</gene>
<keyword evidence="1" id="KW-0732">Signal</keyword>
<dbReference type="EMBL" id="JACVXA010000048">
    <property type="protein sequence ID" value="MBE3639504.1"/>
    <property type="molecule type" value="Genomic_DNA"/>
</dbReference>
<comment type="caution">
    <text evidence="2">The sequence shown here is derived from an EMBL/GenBank/DDBJ whole genome shotgun (WGS) entry which is preliminary data.</text>
</comment>
<name>A0A8J6Z7P7_9RHOB</name>
<feature type="chain" id="PRO_5035229799" description="LamG domain-containing protein" evidence="1">
    <location>
        <begin position="19"/>
        <end position="881"/>
    </location>
</feature>
<accession>A0A8J6Z7P7</accession>